<organism evidence="1 2">
    <name type="scientific">Artemisia annua</name>
    <name type="common">Sweet wormwood</name>
    <dbReference type="NCBI Taxonomy" id="35608"/>
    <lineage>
        <taxon>Eukaryota</taxon>
        <taxon>Viridiplantae</taxon>
        <taxon>Streptophyta</taxon>
        <taxon>Embryophyta</taxon>
        <taxon>Tracheophyta</taxon>
        <taxon>Spermatophyta</taxon>
        <taxon>Magnoliopsida</taxon>
        <taxon>eudicotyledons</taxon>
        <taxon>Gunneridae</taxon>
        <taxon>Pentapetalae</taxon>
        <taxon>asterids</taxon>
        <taxon>campanulids</taxon>
        <taxon>Asterales</taxon>
        <taxon>Asteraceae</taxon>
        <taxon>Asteroideae</taxon>
        <taxon>Anthemideae</taxon>
        <taxon>Artemisiinae</taxon>
        <taxon>Artemisia</taxon>
    </lineage>
</organism>
<evidence type="ECO:0000313" key="1">
    <source>
        <dbReference type="EMBL" id="PWA72131.1"/>
    </source>
</evidence>
<dbReference type="Proteomes" id="UP000245207">
    <property type="component" value="Unassembled WGS sequence"/>
</dbReference>
<sequence length="167" mass="19887">MLFDGDGLGTRHEVVQRMELNDLKPFVKSPVETKELRLEHMCEWEDHELHDDENDVFYAPILAYVTDRGRLNIFHKFVKSHEMWKFHNALLKYKAKEFYVDLDVESHSDRPNSKNHVTMKYRWKDIVAKCGWEKNKMVRFKLVEQIPDVKASVHGCKPVMIPVFHMC</sequence>
<proteinExistence type="predicted"/>
<dbReference type="AlphaFoldDB" id="A0A2U1NF59"/>
<gene>
    <name evidence="1" type="ORF">CTI12_AA275330</name>
</gene>
<accession>A0A2U1NF59</accession>
<name>A0A2U1NF59_ARTAN</name>
<reference evidence="1 2" key="1">
    <citation type="journal article" date="2018" name="Mol. Plant">
        <title>The genome of Artemisia annua provides insight into the evolution of Asteraceae family and artemisinin biosynthesis.</title>
        <authorList>
            <person name="Shen Q."/>
            <person name="Zhang L."/>
            <person name="Liao Z."/>
            <person name="Wang S."/>
            <person name="Yan T."/>
            <person name="Shi P."/>
            <person name="Liu M."/>
            <person name="Fu X."/>
            <person name="Pan Q."/>
            <person name="Wang Y."/>
            <person name="Lv Z."/>
            <person name="Lu X."/>
            <person name="Zhang F."/>
            <person name="Jiang W."/>
            <person name="Ma Y."/>
            <person name="Chen M."/>
            <person name="Hao X."/>
            <person name="Li L."/>
            <person name="Tang Y."/>
            <person name="Lv G."/>
            <person name="Zhou Y."/>
            <person name="Sun X."/>
            <person name="Brodelius P.E."/>
            <person name="Rose J.K.C."/>
            <person name="Tang K."/>
        </authorList>
    </citation>
    <scope>NUCLEOTIDE SEQUENCE [LARGE SCALE GENOMIC DNA]</scope>
    <source>
        <strain evidence="2">cv. Huhao1</strain>
        <tissue evidence="1">Leaf</tissue>
    </source>
</reference>
<protein>
    <submittedName>
        <fullName evidence="1">Uncharacterized protein</fullName>
    </submittedName>
</protein>
<comment type="caution">
    <text evidence="1">The sequence shown here is derived from an EMBL/GenBank/DDBJ whole genome shotgun (WGS) entry which is preliminary data.</text>
</comment>
<keyword evidence="2" id="KW-1185">Reference proteome</keyword>
<evidence type="ECO:0000313" key="2">
    <source>
        <dbReference type="Proteomes" id="UP000245207"/>
    </source>
</evidence>
<dbReference type="EMBL" id="PKPP01002960">
    <property type="protein sequence ID" value="PWA72131.1"/>
    <property type="molecule type" value="Genomic_DNA"/>
</dbReference>